<accession>A0A1I6QR24</accession>
<reference evidence="4" key="1">
    <citation type="submission" date="2016-10" db="EMBL/GenBank/DDBJ databases">
        <authorList>
            <person name="Varghese N."/>
            <person name="Submissions S."/>
        </authorList>
    </citation>
    <scope>NUCLEOTIDE SEQUENCE [LARGE SCALE GENOMIC DNA]</scope>
    <source>
        <strain evidence="4">DSM 44771</strain>
    </source>
</reference>
<evidence type="ECO:0000313" key="3">
    <source>
        <dbReference type="EMBL" id="SFS54850.1"/>
    </source>
</evidence>
<feature type="region of interest" description="Disordered" evidence="1">
    <location>
        <begin position="1"/>
        <end position="20"/>
    </location>
</feature>
<dbReference type="PANTHER" id="PTHR21621:SF7">
    <property type="entry name" value="RIBOSOMAL PROTEIN BS6--L-GLUTAMATE LIGASE"/>
    <property type="match status" value="1"/>
</dbReference>
<dbReference type="OrthoDB" id="9794735at2"/>
<dbReference type="PANTHER" id="PTHR21621">
    <property type="entry name" value="RIBOSOMAL PROTEIN S6 MODIFICATION PROTEIN"/>
    <property type="match status" value="1"/>
</dbReference>
<dbReference type="SUPFAM" id="SSF56059">
    <property type="entry name" value="Glutathione synthetase ATP-binding domain-like"/>
    <property type="match status" value="1"/>
</dbReference>
<sequence length="377" mass="42677">MCAAEHRPADMGERAEPELRPTPVLLQGQDYFVRAPDTPLDFQERMYQAGLVEEEPGDPVPCVVVLSRATDMEMNDLSLALAEHDIRMVRIDADRCLDLPLTVYADTPLIEFQRWLLRPVLIWRRHFDMTAVPVDPATVYGSYVREQWQAVGDWLTTRDDWGQVNTRRSREGLDRLTQLQGAASVGLRVPRTAVTTMPGRSRPGGAQCIVKTAGHHMLEPEPGALRGLFPQPLDVRRTGGEAREPAPVLVQQFLDADEELRVFVVGGRAIGFRVHKLDPAQLWVDPESVVVEPVDVPEELTEPLLRLCERWQLDVAGFDVLRVAGEWVFLEVNVNCDWRWFEQRADSKDVSGAVHDWVRSRYDELAESATVGEWGSW</sequence>
<keyword evidence="4" id="KW-1185">Reference proteome</keyword>
<organism evidence="3 4">
    <name type="scientific">Saccharopolyspora flava</name>
    <dbReference type="NCBI Taxonomy" id="95161"/>
    <lineage>
        <taxon>Bacteria</taxon>
        <taxon>Bacillati</taxon>
        <taxon>Actinomycetota</taxon>
        <taxon>Actinomycetes</taxon>
        <taxon>Pseudonocardiales</taxon>
        <taxon>Pseudonocardiaceae</taxon>
        <taxon>Saccharopolyspora</taxon>
    </lineage>
</organism>
<name>A0A1I6QR24_9PSEU</name>
<dbReference type="InterPro" id="IPR013651">
    <property type="entry name" value="ATP-grasp_RimK-type"/>
</dbReference>
<dbReference type="GO" id="GO:0005737">
    <property type="term" value="C:cytoplasm"/>
    <property type="evidence" value="ECO:0007669"/>
    <property type="project" value="TreeGrafter"/>
</dbReference>
<protein>
    <submittedName>
        <fullName evidence="3">RimK-like ATP-grasp domain-containing protein</fullName>
    </submittedName>
</protein>
<gene>
    <name evidence="3" type="ORF">SAMN05660874_01727</name>
</gene>
<dbReference type="Gene3D" id="3.30.470.20">
    <property type="entry name" value="ATP-grasp fold, B domain"/>
    <property type="match status" value="1"/>
</dbReference>
<dbReference type="EMBL" id="FOZX01000002">
    <property type="protein sequence ID" value="SFS54850.1"/>
    <property type="molecule type" value="Genomic_DNA"/>
</dbReference>
<evidence type="ECO:0000313" key="4">
    <source>
        <dbReference type="Proteomes" id="UP000198852"/>
    </source>
</evidence>
<feature type="domain" description="ATP-grasp fold RimK-type" evidence="2">
    <location>
        <begin position="248"/>
        <end position="344"/>
    </location>
</feature>
<dbReference type="GO" id="GO:0018169">
    <property type="term" value="F:ribosomal S6-glutamic acid ligase activity"/>
    <property type="evidence" value="ECO:0007669"/>
    <property type="project" value="TreeGrafter"/>
</dbReference>
<dbReference type="GO" id="GO:0009432">
    <property type="term" value="P:SOS response"/>
    <property type="evidence" value="ECO:0007669"/>
    <property type="project" value="TreeGrafter"/>
</dbReference>
<evidence type="ECO:0000256" key="1">
    <source>
        <dbReference type="SAM" id="MobiDB-lite"/>
    </source>
</evidence>
<dbReference type="Proteomes" id="UP000198852">
    <property type="component" value="Unassembled WGS sequence"/>
</dbReference>
<dbReference type="STRING" id="95161.SAMN05660874_01727"/>
<dbReference type="AlphaFoldDB" id="A0A1I6QR24"/>
<proteinExistence type="predicted"/>
<feature type="compositionally biased region" description="Basic and acidic residues" evidence="1">
    <location>
        <begin position="1"/>
        <end position="19"/>
    </location>
</feature>
<dbReference type="Pfam" id="PF08443">
    <property type="entry name" value="RimK"/>
    <property type="match status" value="1"/>
</dbReference>
<evidence type="ECO:0000259" key="2">
    <source>
        <dbReference type="Pfam" id="PF08443"/>
    </source>
</evidence>